<evidence type="ECO:0000256" key="1">
    <source>
        <dbReference type="SAM" id="MobiDB-lite"/>
    </source>
</evidence>
<protein>
    <submittedName>
        <fullName evidence="2">Uncharacterized protein</fullName>
    </submittedName>
</protein>
<feature type="region of interest" description="Disordered" evidence="1">
    <location>
        <begin position="27"/>
        <end position="113"/>
    </location>
</feature>
<evidence type="ECO:0000313" key="2">
    <source>
        <dbReference type="EMBL" id="PZQ55750.1"/>
    </source>
</evidence>
<reference evidence="2 3" key="1">
    <citation type="submission" date="2017-08" db="EMBL/GenBank/DDBJ databases">
        <title>Infants hospitalized years apart are colonized by the same room-sourced microbial strains.</title>
        <authorList>
            <person name="Brooks B."/>
            <person name="Olm M.R."/>
            <person name="Firek B.A."/>
            <person name="Baker R."/>
            <person name="Thomas B.C."/>
            <person name="Morowitz M.J."/>
            <person name="Banfield J.F."/>
        </authorList>
    </citation>
    <scope>NUCLEOTIDE SEQUENCE [LARGE SCALE GENOMIC DNA]</scope>
    <source>
        <strain evidence="2">S2_005_002_R2_33</strain>
    </source>
</reference>
<sequence length="197" mass="22154">MSIIARLIAAGVDADLIEDVAMLIAEKNAAEKSVEERKRKATERQQRKRERDGMSRSVTQRHVTERDERDPSLSPSSFPQTPNQHPHTHPDITPAREEVRSRNGAPAKPDEVSAQTWADFLDLRKRKRAQLTPTAMAGIVREAAKAGWTLEDALAETVTRGWQSFKADFVEGRRSPHQPPGRHEQPSLVDTILRRAS</sequence>
<accession>A0A2W5QWE8</accession>
<dbReference type="AlphaFoldDB" id="A0A2W5QWE8"/>
<feature type="compositionally biased region" description="Basic and acidic residues" evidence="1">
    <location>
        <begin position="28"/>
        <end position="54"/>
    </location>
</feature>
<proteinExistence type="predicted"/>
<feature type="region of interest" description="Disordered" evidence="1">
    <location>
        <begin position="171"/>
        <end position="197"/>
    </location>
</feature>
<organism evidence="2 3">
    <name type="scientific">Novosphingobium pentaromativorans</name>
    <dbReference type="NCBI Taxonomy" id="205844"/>
    <lineage>
        <taxon>Bacteria</taxon>
        <taxon>Pseudomonadati</taxon>
        <taxon>Pseudomonadota</taxon>
        <taxon>Alphaproteobacteria</taxon>
        <taxon>Sphingomonadales</taxon>
        <taxon>Sphingomonadaceae</taxon>
        <taxon>Novosphingobium</taxon>
    </lineage>
</organism>
<dbReference type="Proteomes" id="UP000249082">
    <property type="component" value="Unassembled WGS sequence"/>
</dbReference>
<comment type="caution">
    <text evidence="2">The sequence shown here is derived from an EMBL/GenBank/DDBJ whole genome shotgun (WGS) entry which is preliminary data.</text>
</comment>
<evidence type="ECO:0000313" key="3">
    <source>
        <dbReference type="Proteomes" id="UP000249082"/>
    </source>
</evidence>
<feature type="compositionally biased region" description="Basic and acidic residues" evidence="1">
    <location>
        <begin position="62"/>
        <end position="71"/>
    </location>
</feature>
<dbReference type="EMBL" id="QFPX01000005">
    <property type="protein sequence ID" value="PZQ55750.1"/>
    <property type="molecule type" value="Genomic_DNA"/>
</dbReference>
<name>A0A2W5QWE8_9SPHN</name>
<gene>
    <name evidence="2" type="ORF">DI555_06910</name>
</gene>
<feature type="compositionally biased region" description="Basic and acidic residues" evidence="1">
    <location>
        <begin position="88"/>
        <end position="101"/>
    </location>
</feature>